<dbReference type="AlphaFoldDB" id="A0A841GI53"/>
<dbReference type="EMBL" id="JACHGR010000002">
    <property type="protein sequence ID" value="MBB6055015.1"/>
    <property type="molecule type" value="Genomic_DNA"/>
</dbReference>
<organism evidence="1 2">
    <name type="scientific">Tolumonas osonensis</name>
    <dbReference type="NCBI Taxonomy" id="675874"/>
    <lineage>
        <taxon>Bacteria</taxon>
        <taxon>Pseudomonadati</taxon>
        <taxon>Pseudomonadota</taxon>
        <taxon>Gammaproteobacteria</taxon>
        <taxon>Aeromonadales</taxon>
        <taxon>Aeromonadaceae</taxon>
        <taxon>Tolumonas</taxon>
    </lineage>
</organism>
<protein>
    <submittedName>
        <fullName evidence="1">Ferredoxin-like protein FixX</fullName>
    </submittedName>
</protein>
<proteinExistence type="predicted"/>
<dbReference type="RefSeq" id="WP_188025798.1">
    <property type="nucleotide sequence ID" value="NZ_JACHGR010000002.1"/>
</dbReference>
<evidence type="ECO:0000313" key="2">
    <source>
        <dbReference type="Proteomes" id="UP000585721"/>
    </source>
</evidence>
<evidence type="ECO:0000313" key="1">
    <source>
        <dbReference type="EMBL" id="MBB6055015.1"/>
    </source>
</evidence>
<dbReference type="Proteomes" id="UP000585721">
    <property type="component" value="Unassembled WGS sequence"/>
</dbReference>
<reference evidence="1 2" key="1">
    <citation type="submission" date="2020-08" db="EMBL/GenBank/DDBJ databases">
        <title>Genomic Encyclopedia of Type Strains, Phase IV (KMG-IV): sequencing the most valuable type-strain genomes for metagenomic binning, comparative biology and taxonomic classification.</title>
        <authorList>
            <person name="Goeker M."/>
        </authorList>
    </citation>
    <scope>NUCLEOTIDE SEQUENCE [LARGE SCALE GENOMIC DNA]</scope>
    <source>
        <strain evidence="1 2">DSM 22975</strain>
    </source>
</reference>
<comment type="caution">
    <text evidence="1">The sequence shown here is derived from an EMBL/GenBank/DDBJ whole genome shotgun (WGS) entry which is preliminary data.</text>
</comment>
<accession>A0A841GI53</accession>
<keyword evidence="2" id="KW-1185">Reference proteome</keyword>
<gene>
    <name evidence="1" type="ORF">HNR75_000887</name>
</gene>
<sequence length="127" mass="13863">MIARMGLIIMLMLATWMPFQSVAAWRMMNEAPVNQSSQAIPLAKTDIVSVMPASCYIPVEGKQKPLVVNHDSVQCSSCLPLCNGFPPISLTLKEFSRQNTAVLALALPLYNDHIPAIVSPPPVTFIL</sequence>
<name>A0A841GI53_9GAMM</name>